<evidence type="ECO:0000256" key="1">
    <source>
        <dbReference type="ARBA" id="ARBA00006265"/>
    </source>
</evidence>
<feature type="compositionally biased region" description="Basic residues" evidence="3">
    <location>
        <begin position="552"/>
        <end position="564"/>
    </location>
</feature>
<evidence type="ECO:0000313" key="6">
    <source>
        <dbReference type="EMBL" id="TPX44277.1"/>
    </source>
</evidence>
<evidence type="ECO:0000313" key="8">
    <source>
        <dbReference type="Proteomes" id="UP000320475"/>
    </source>
</evidence>
<feature type="compositionally biased region" description="Low complexity" evidence="3">
    <location>
        <begin position="581"/>
        <end position="592"/>
    </location>
</feature>
<dbReference type="InterPro" id="IPR012677">
    <property type="entry name" value="Nucleotide-bd_a/b_plait_sf"/>
</dbReference>
<dbReference type="Gene3D" id="3.30.70.330">
    <property type="match status" value="1"/>
</dbReference>
<accession>A0A507CC74</accession>
<feature type="region of interest" description="Disordered" evidence="3">
    <location>
        <begin position="195"/>
        <end position="602"/>
    </location>
</feature>
<dbReference type="PROSITE" id="PS50102">
    <property type="entry name" value="RRM"/>
    <property type="match status" value="1"/>
</dbReference>
<feature type="compositionally biased region" description="Basic and acidic residues" evidence="3">
    <location>
        <begin position="511"/>
        <end position="530"/>
    </location>
</feature>
<feature type="compositionally biased region" description="Basic and acidic residues" evidence="3">
    <location>
        <begin position="490"/>
        <end position="504"/>
    </location>
</feature>
<feature type="compositionally biased region" description="Low complexity" evidence="3">
    <location>
        <begin position="319"/>
        <end position="330"/>
    </location>
</feature>
<dbReference type="SMART" id="SM00360">
    <property type="entry name" value="RRM"/>
    <property type="match status" value="1"/>
</dbReference>
<dbReference type="GO" id="GO:0005634">
    <property type="term" value="C:nucleus"/>
    <property type="evidence" value="ECO:0007669"/>
    <property type="project" value="UniProtKB-SubCell"/>
</dbReference>
<feature type="compositionally biased region" description="Polar residues" evidence="3">
    <location>
        <begin position="264"/>
        <end position="275"/>
    </location>
</feature>
<dbReference type="VEuPathDB" id="FungiDB:SeMB42_g07225"/>
<dbReference type="STRING" id="286115.A0A507CC74"/>
<dbReference type="PANTHER" id="PTHR23204">
    <property type="entry name" value="CLEAVAGE AND POLYADENYLATION SPECIFIC FACTOR"/>
    <property type="match status" value="1"/>
</dbReference>
<evidence type="ECO:0000313" key="5">
    <source>
        <dbReference type="EMBL" id="TPX35165.1"/>
    </source>
</evidence>
<organism evidence="5 7">
    <name type="scientific">Synchytrium endobioticum</name>
    <dbReference type="NCBI Taxonomy" id="286115"/>
    <lineage>
        <taxon>Eukaryota</taxon>
        <taxon>Fungi</taxon>
        <taxon>Fungi incertae sedis</taxon>
        <taxon>Chytridiomycota</taxon>
        <taxon>Chytridiomycota incertae sedis</taxon>
        <taxon>Chytridiomycetes</taxon>
        <taxon>Synchytriales</taxon>
        <taxon>Synchytriaceae</taxon>
        <taxon>Synchytrium</taxon>
    </lineage>
</organism>
<evidence type="ECO:0000256" key="2">
    <source>
        <dbReference type="PROSITE-ProRule" id="PRU00176"/>
    </source>
</evidence>
<dbReference type="InterPro" id="IPR000504">
    <property type="entry name" value="RRM_dom"/>
</dbReference>
<feature type="compositionally biased region" description="Basic and acidic residues" evidence="3">
    <location>
        <begin position="593"/>
        <end position="602"/>
    </location>
</feature>
<feature type="compositionally biased region" description="Polar residues" evidence="3">
    <location>
        <begin position="17"/>
        <end position="28"/>
    </location>
</feature>
<reference evidence="7 8" key="1">
    <citation type="journal article" date="2019" name="Sci. Rep.">
        <title>Comparative genomics of chytrid fungi reveal insights into the obligate biotrophic and pathogenic lifestyle of Synchytrium endobioticum.</title>
        <authorList>
            <person name="van de Vossenberg B.T.L.H."/>
            <person name="Warris S."/>
            <person name="Nguyen H.D.T."/>
            <person name="van Gent-Pelzer M.P.E."/>
            <person name="Joly D.L."/>
            <person name="van de Geest H.C."/>
            <person name="Bonants P.J.M."/>
            <person name="Smith D.S."/>
            <person name="Levesque C.A."/>
            <person name="van der Lee T.A.J."/>
        </authorList>
    </citation>
    <scope>NUCLEOTIDE SEQUENCE [LARGE SCALE GENOMIC DNA]</scope>
    <source>
        <strain evidence="6 8">LEV6574</strain>
        <strain evidence="5 7">MB42</strain>
    </source>
</reference>
<dbReference type="GO" id="GO:0003723">
    <property type="term" value="F:RNA binding"/>
    <property type="evidence" value="ECO:0007669"/>
    <property type="project" value="UniProtKB-UniRule"/>
</dbReference>
<sequence>MDDSTVDIYGNDYGYSQPDNNQSLPTNSQHAQHQAMLHQQQLAYNSQGQQQQQQQQAQMFNQQLMMQQHQQLPQPNQYIYDHMHQDAAMHPQSAQDEAAPPELVPRDHPGWSGATALVISNLQWWTADIDILDICAEAGVGNPENLQEIYFAQTRNNGKSSGTCYLLFSNADAASRAKQFLQSVEVHDRRLVVQYSQPANPYKEVPSEPTRPAPPRPADGPGAKPIRPNVGDTEGWEEEYTEPSVASAAPMTQPIPPGMPLYTIPQTQPSAYGNNRPSPRMPSMRPPPSLPGLGRPPPPSMAPPPGLYKNSSTPPPGMPQAQAPPGMPQMDRLHEWPPPGFDDAPPGTTQSVGPPGVSVSNQQPPSINQTSSTEIDSKPAGPIWTEDWQPRFEGDTVGYKPAARHRRGLIYHNRGGPDTSPPGHHRPTSSSNQTVIIERSSDKHDRSSKSRRDRSRSYSGDEDSSSKGDYRERDRRGSRQLSRRRYSRSPSRDRDDRDRRSEHRERHKDHKDRDKHERRRDRSRDKESSSRHRSRSRDRSDKDRDRDSDRKSSRHKHKSSRHRSRDREERDREKEKDRDNNNNNNSNSNNDDAAVKVEDVSV</sequence>
<feature type="compositionally biased region" description="Pro residues" evidence="3">
    <location>
        <begin position="284"/>
        <end position="306"/>
    </location>
</feature>
<dbReference type="OrthoDB" id="10065185at2759"/>
<feature type="compositionally biased region" description="Basic and acidic residues" evidence="3">
    <location>
        <begin position="565"/>
        <end position="580"/>
    </location>
</feature>
<feature type="region of interest" description="Disordered" evidence="3">
    <location>
        <begin position="1"/>
        <end position="32"/>
    </location>
</feature>
<name>A0A507CC74_9FUNG</name>
<gene>
    <name evidence="6" type="ORF">SeLEV6574_g04586</name>
    <name evidence="5" type="ORF">SeMB42_g07225</name>
</gene>
<keyword evidence="7" id="KW-1185">Reference proteome</keyword>
<dbReference type="EMBL" id="QEAN01000481">
    <property type="protein sequence ID" value="TPX35165.1"/>
    <property type="molecule type" value="Genomic_DNA"/>
</dbReference>
<keyword evidence="2" id="KW-0694">RNA-binding</keyword>
<dbReference type="SUPFAM" id="SSF54928">
    <property type="entry name" value="RNA-binding domain, RBD"/>
    <property type="match status" value="1"/>
</dbReference>
<dbReference type="InterPro" id="IPR035979">
    <property type="entry name" value="RBD_domain_sf"/>
</dbReference>
<feature type="region of interest" description="Disordered" evidence="3">
    <location>
        <begin position="87"/>
        <end position="108"/>
    </location>
</feature>
<feature type="compositionally biased region" description="Basic and acidic residues" evidence="3">
    <location>
        <begin position="439"/>
        <end position="450"/>
    </location>
</feature>
<feature type="compositionally biased region" description="Polar residues" evidence="3">
    <location>
        <begin position="347"/>
        <end position="374"/>
    </location>
</feature>
<feature type="compositionally biased region" description="Basic and acidic residues" evidence="3">
    <location>
        <begin position="464"/>
        <end position="477"/>
    </location>
</feature>
<dbReference type="Proteomes" id="UP000317494">
    <property type="component" value="Unassembled WGS sequence"/>
</dbReference>
<feature type="compositionally biased region" description="Basic and acidic residues" evidence="3">
    <location>
        <begin position="537"/>
        <end position="551"/>
    </location>
</feature>
<dbReference type="Proteomes" id="UP000320475">
    <property type="component" value="Unassembled WGS sequence"/>
</dbReference>
<proteinExistence type="inferred from homology"/>
<evidence type="ECO:0000259" key="4">
    <source>
        <dbReference type="PROSITE" id="PS50102"/>
    </source>
</evidence>
<comment type="similarity">
    <text evidence="1">Belongs to the RRM CPSF6/7 family.</text>
</comment>
<feature type="compositionally biased region" description="Pro residues" evidence="3">
    <location>
        <begin position="209"/>
        <end position="218"/>
    </location>
</feature>
<dbReference type="EMBL" id="QEAM01000189">
    <property type="protein sequence ID" value="TPX44277.1"/>
    <property type="molecule type" value="Genomic_DNA"/>
</dbReference>
<feature type="compositionally biased region" description="Basic residues" evidence="3">
    <location>
        <begin position="478"/>
        <end position="487"/>
    </location>
</feature>
<dbReference type="AlphaFoldDB" id="A0A507CC74"/>
<feature type="domain" description="RRM" evidence="4">
    <location>
        <begin position="115"/>
        <end position="198"/>
    </location>
</feature>
<dbReference type="GO" id="GO:0006397">
    <property type="term" value="P:mRNA processing"/>
    <property type="evidence" value="ECO:0007669"/>
    <property type="project" value="UniProtKB-KW"/>
</dbReference>
<dbReference type="InterPro" id="IPR034772">
    <property type="entry name" value="CPSF6/7"/>
</dbReference>
<protein>
    <recommendedName>
        <fullName evidence="4">RRM domain-containing protein</fullName>
    </recommendedName>
</protein>
<evidence type="ECO:0000313" key="7">
    <source>
        <dbReference type="Proteomes" id="UP000317494"/>
    </source>
</evidence>
<evidence type="ECO:0000256" key="3">
    <source>
        <dbReference type="SAM" id="MobiDB-lite"/>
    </source>
</evidence>
<comment type="caution">
    <text evidence="5">The sequence shown here is derived from an EMBL/GenBank/DDBJ whole genome shotgun (WGS) entry which is preliminary data.</text>
</comment>